<accession>A0A0K0CYL2</accession>
<evidence type="ECO:0000313" key="2">
    <source>
        <dbReference type="WBParaSite" id="ACAC_0000274001-mRNA-1"/>
    </source>
</evidence>
<reference evidence="1" key="1">
    <citation type="submission" date="2012-09" db="EMBL/GenBank/DDBJ databases">
        <authorList>
            <person name="Martin A.A."/>
        </authorList>
    </citation>
    <scope>NUCLEOTIDE SEQUENCE</scope>
</reference>
<organism evidence="1 2">
    <name type="scientific">Angiostrongylus cantonensis</name>
    <name type="common">Rat lungworm</name>
    <dbReference type="NCBI Taxonomy" id="6313"/>
    <lineage>
        <taxon>Eukaryota</taxon>
        <taxon>Metazoa</taxon>
        <taxon>Ecdysozoa</taxon>
        <taxon>Nematoda</taxon>
        <taxon>Chromadorea</taxon>
        <taxon>Rhabditida</taxon>
        <taxon>Rhabditina</taxon>
        <taxon>Rhabditomorpha</taxon>
        <taxon>Strongyloidea</taxon>
        <taxon>Metastrongylidae</taxon>
        <taxon>Angiostrongylus</taxon>
    </lineage>
</organism>
<dbReference type="AlphaFoldDB" id="A0A0K0CYL2"/>
<proteinExistence type="predicted"/>
<evidence type="ECO:0000313" key="1">
    <source>
        <dbReference type="Proteomes" id="UP000035642"/>
    </source>
</evidence>
<keyword evidence="1" id="KW-1185">Reference proteome</keyword>
<dbReference type="WBParaSite" id="ACAC_0000274001-mRNA-1">
    <property type="protein sequence ID" value="ACAC_0000274001-mRNA-1"/>
    <property type="gene ID" value="ACAC_0000274001"/>
</dbReference>
<reference evidence="2" key="2">
    <citation type="submission" date="2017-02" db="UniProtKB">
        <authorList>
            <consortium name="WormBaseParasite"/>
        </authorList>
    </citation>
    <scope>IDENTIFICATION</scope>
</reference>
<sequence>MPTSLKRIPRSLSVPVFRKTPRRLVNVLLFKLRDMRVATVGALSAGLRLITASLMSNYEQWVFNLKPAVRIYFAVSD</sequence>
<protein>
    <submittedName>
        <fullName evidence="2">Bestrophin homolog</fullName>
    </submittedName>
</protein>
<dbReference type="Proteomes" id="UP000035642">
    <property type="component" value="Unassembled WGS sequence"/>
</dbReference>
<name>A0A0K0CYL2_ANGCA</name>